<evidence type="ECO:0000256" key="1">
    <source>
        <dbReference type="ARBA" id="ARBA00001412"/>
    </source>
</evidence>
<dbReference type="InterPro" id="IPR006101">
    <property type="entry name" value="Glyco_hydro_2"/>
</dbReference>
<dbReference type="Proteomes" id="UP000223749">
    <property type="component" value="Chromosome"/>
</dbReference>
<dbReference type="SUPFAM" id="SSF49785">
    <property type="entry name" value="Galactose-binding domain-like"/>
    <property type="match status" value="1"/>
</dbReference>
<keyword evidence="8" id="KW-0326">Glycosidase</keyword>
<evidence type="ECO:0000256" key="3">
    <source>
        <dbReference type="ARBA" id="ARBA00007401"/>
    </source>
</evidence>
<keyword evidence="6 13" id="KW-0378">Hydrolase</keyword>
<dbReference type="PANTHER" id="PTHR46323:SF2">
    <property type="entry name" value="BETA-GALACTOSIDASE"/>
    <property type="match status" value="1"/>
</dbReference>
<dbReference type="OrthoDB" id="9801077at2"/>
<keyword evidence="7" id="KW-0106">Calcium</keyword>
<dbReference type="InterPro" id="IPR014718">
    <property type="entry name" value="GH-type_carb-bd"/>
</dbReference>
<dbReference type="InterPro" id="IPR006103">
    <property type="entry name" value="Glyco_hydro_2_cat"/>
</dbReference>
<dbReference type="SUPFAM" id="SSF74650">
    <property type="entry name" value="Galactose mutarotase-like"/>
    <property type="match status" value="1"/>
</dbReference>
<feature type="chain" id="PRO_5013642278" description="beta-galactosidase" evidence="9">
    <location>
        <begin position="22"/>
        <end position="919"/>
    </location>
</feature>
<dbReference type="InterPro" id="IPR050347">
    <property type="entry name" value="Bact_Beta-galactosidase"/>
</dbReference>
<keyword evidence="9" id="KW-0732">Signal</keyword>
<dbReference type="EC" id="3.2.1.23" evidence="5"/>
<dbReference type="InterPro" id="IPR036156">
    <property type="entry name" value="Beta-gal/glucu_dom_sf"/>
</dbReference>
<dbReference type="EMBL" id="CP024091">
    <property type="protein sequence ID" value="ATP55689.1"/>
    <property type="molecule type" value="Genomic_DNA"/>
</dbReference>
<dbReference type="KEGG" id="pgs:CPT03_04005"/>
<dbReference type="Pfam" id="PF00703">
    <property type="entry name" value="Glyco_hydro_2"/>
    <property type="match status" value="1"/>
</dbReference>
<name>A0A2D1U274_9SPHI</name>
<feature type="domain" description="Glycoside hydrolase family 2 immunoglobulin-like beta-sandwich" evidence="10">
    <location>
        <begin position="189"/>
        <end position="287"/>
    </location>
</feature>
<dbReference type="InterPro" id="IPR008979">
    <property type="entry name" value="Galactose-bd-like_sf"/>
</dbReference>
<protein>
    <recommendedName>
        <fullName evidence="5">beta-galactosidase</fullName>
        <ecNumber evidence="5">3.2.1.23</ecNumber>
    </recommendedName>
</protein>
<evidence type="ECO:0000259" key="11">
    <source>
        <dbReference type="Pfam" id="PF02836"/>
    </source>
</evidence>
<dbReference type="AlphaFoldDB" id="A0A2D1U274"/>
<dbReference type="SUPFAM" id="SSF51445">
    <property type="entry name" value="(Trans)glycosidases"/>
    <property type="match status" value="1"/>
</dbReference>
<dbReference type="GO" id="GO:0005990">
    <property type="term" value="P:lactose catabolic process"/>
    <property type="evidence" value="ECO:0007669"/>
    <property type="project" value="TreeGrafter"/>
</dbReference>
<feature type="domain" description="Glycoside hydrolase family 2 catalytic" evidence="11">
    <location>
        <begin position="289"/>
        <end position="507"/>
    </location>
</feature>
<dbReference type="SUPFAM" id="SSF49303">
    <property type="entry name" value="beta-Galactosidase/glucuronidase domain"/>
    <property type="match status" value="2"/>
</dbReference>
<dbReference type="InterPro" id="IPR013783">
    <property type="entry name" value="Ig-like_fold"/>
</dbReference>
<dbReference type="PANTHER" id="PTHR46323">
    <property type="entry name" value="BETA-GALACTOSIDASE"/>
    <property type="match status" value="1"/>
</dbReference>
<proteinExistence type="inferred from homology"/>
<dbReference type="Gene3D" id="3.20.20.80">
    <property type="entry name" value="Glycosidases"/>
    <property type="match status" value="1"/>
</dbReference>
<evidence type="ECO:0000256" key="2">
    <source>
        <dbReference type="ARBA" id="ARBA00001913"/>
    </source>
</evidence>
<evidence type="ECO:0000256" key="5">
    <source>
        <dbReference type="ARBA" id="ARBA00012756"/>
    </source>
</evidence>
<dbReference type="Gene3D" id="2.70.98.10">
    <property type="match status" value="1"/>
</dbReference>
<dbReference type="GO" id="GO:0004565">
    <property type="term" value="F:beta-galactosidase activity"/>
    <property type="evidence" value="ECO:0007669"/>
    <property type="project" value="UniProtKB-EC"/>
</dbReference>
<dbReference type="InterPro" id="IPR017853">
    <property type="entry name" value="GH"/>
</dbReference>
<evidence type="ECO:0000259" key="10">
    <source>
        <dbReference type="Pfam" id="PF00703"/>
    </source>
</evidence>
<dbReference type="GO" id="GO:0009341">
    <property type="term" value="C:beta-galactosidase complex"/>
    <property type="evidence" value="ECO:0007669"/>
    <property type="project" value="TreeGrafter"/>
</dbReference>
<dbReference type="Pfam" id="PF02837">
    <property type="entry name" value="Glyco_hydro_2_N"/>
    <property type="match status" value="1"/>
</dbReference>
<evidence type="ECO:0000313" key="14">
    <source>
        <dbReference type="Proteomes" id="UP000223749"/>
    </source>
</evidence>
<evidence type="ECO:0000256" key="7">
    <source>
        <dbReference type="ARBA" id="ARBA00022837"/>
    </source>
</evidence>
<gene>
    <name evidence="13" type="ORF">CPT03_04005</name>
</gene>
<evidence type="ECO:0000256" key="6">
    <source>
        <dbReference type="ARBA" id="ARBA00022801"/>
    </source>
</evidence>
<feature type="signal peptide" evidence="9">
    <location>
        <begin position="1"/>
        <end position="21"/>
    </location>
</feature>
<dbReference type="Gene3D" id="2.60.120.260">
    <property type="entry name" value="Galactose-binding domain-like"/>
    <property type="match status" value="1"/>
</dbReference>
<comment type="subunit">
    <text evidence="4">Monomer.</text>
</comment>
<evidence type="ECO:0000256" key="9">
    <source>
        <dbReference type="SAM" id="SignalP"/>
    </source>
</evidence>
<organism evidence="13 14">
    <name type="scientific">Pedobacter ginsengisoli</name>
    <dbReference type="NCBI Taxonomy" id="363852"/>
    <lineage>
        <taxon>Bacteria</taxon>
        <taxon>Pseudomonadati</taxon>
        <taxon>Bacteroidota</taxon>
        <taxon>Sphingobacteriia</taxon>
        <taxon>Sphingobacteriales</taxon>
        <taxon>Sphingobacteriaceae</taxon>
        <taxon>Pedobacter</taxon>
    </lineage>
</organism>
<reference evidence="13 14" key="1">
    <citation type="submission" date="2017-10" db="EMBL/GenBank/DDBJ databases">
        <title>Whole genome of Pedobacter ginsengisoli T01R-27 isolated from tomato rhizosphere.</title>
        <authorList>
            <person name="Weon H.-Y."/>
            <person name="Lee S.A."/>
            <person name="Sang M.K."/>
            <person name="Song J."/>
        </authorList>
    </citation>
    <scope>NUCLEOTIDE SEQUENCE [LARGE SCALE GENOMIC DNA]</scope>
    <source>
        <strain evidence="13 14">T01R-27</strain>
    </source>
</reference>
<accession>A0A2D1U274</accession>
<feature type="domain" description="Glycosyl hydrolases family 2 sugar binding" evidence="12">
    <location>
        <begin position="55"/>
        <end position="184"/>
    </location>
</feature>
<dbReference type="Gene3D" id="2.60.40.10">
    <property type="entry name" value="Immunoglobulins"/>
    <property type="match status" value="2"/>
</dbReference>
<keyword evidence="14" id="KW-1185">Reference proteome</keyword>
<dbReference type="RefSeq" id="WP_099437634.1">
    <property type="nucleotide sequence ID" value="NZ_CP024091.1"/>
</dbReference>
<comment type="similarity">
    <text evidence="3">Belongs to the glycosyl hydrolase 2 family.</text>
</comment>
<comment type="catalytic activity">
    <reaction evidence="1">
        <text>Hydrolysis of terminal non-reducing beta-D-galactose residues in beta-D-galactosides.</text>
        <dbReference type="EC" id="3.2.1.23"/>
    </reaction>
</comment>
<evidence type="ECO:0000256" key="4">
    <source>
        <dbReference type="ARBA" id="ARBA00011245"/>
    </source>
</evidence>
<dbReference type="Pfam" id="PF02836">
    <property type="entry name" value="Glyco_hydro_2_C"/>
    <property type="match status" value="1"/>
</dbReference>
<evidence type="ECO:0000259" key="12">
    <source>
        <dbReference type="Pfam" id="PF02837"/>
    </source>
</evidence>
<dbReference type="InterPro" id="IPR006104">
    <property type="entry name" value="Glyco_hydro_2_N"/>
</dbReference>
<dbReference type="InterPro" id="IPR006102">
    <property type="entry name" value="Ig-like_GH2"/>
</dbReference>
<sequence>MKRIIFSALCFLGLVSTEAIAQQTKLVYLSGTDKDHTINWDFFCTQGMNSGKWTKIPVPSQWELQGFGGYNYGHDKKKWEEQGLYRYNFKADKSWSDKEIQLVFEGVMTDAEVKINGQLAGAIHQGSFYRFNYSVSKLLKFDAENLLEITVSKQSADPTVNDAEREGDFWVFGGVFRPVYLRIMPKTFIDRVAIDARANGDFGVDVFTGNIKSGDKVSVRLKTLKGVVFGTPINYNIAKPADSVRLTGKFSKPALWNPEFPNLYNAEISILRNGRTVNVLNQRFGFRTVEVRKSDGIYVNGTKILIKGVDRHSFWPESGRTLSRKIHLEDIMLMKDMNMNGVRMSHYPPDAEFLDLCDSLGLFVVDELTGWQQHYGTPVGRKLVKELIIRDVNHPSVVFWANGNEGGFNFDLDNDYAFYDPQKRVVIHPWSNFNNIDTKHYPEYSYIENAAKKQDILLHTEMIHGLYDGGHGASLDDNWKLIRQNPRHAGGFLWALTDEGVVRKDKRDSIDTDGNHGADGIVGPHREKEGSFYTIKEVWSPVQVKKPDFGSQNVVVELENTYLYTNLSDCKFSWQLVKFPLATEKKDGFTQISSGKLSVALAPGKTGSFKLELTSNWKDADALRFTATNKQGREIYSWMWPIKTTTQIAQQNLMAIDKEKSKISDSEKENAYVVTQNGVTYTFDTQTGYLKTVENSKGIVSFGNGPVLAGVNQSLQSFKHTKTADGGIIVESSYTGESTLNARWVFVLGKPVCLEYDYTQTGAANFYGITFNIDESKVTGMRWLGDGPYRTWKNRLKGVSTSVWEKSYNNTITGETFIYPEFKGYHANLYWAEVEAGNSTFKVFTDKSELFLQMLKPDKAHTTFISHVNPPFPEGNLGFLNAIAPIGNKFKQADSMGPQSQKNISVSSKVSGKLWFDFQ</sequence>
<dbReference type="PRINTS" id="PR00132">
    <property type="entry name" value="GLHYDRLASE2"/>
</dbReference>
<dbReference type="InterPro" id="IPR011013">
    <property type="entry name" value="Gal_mutarotase_sf_dom"/>
</dbReference>
<evidence type="ECO:0000313" key="13">
    <source>
        <dbReference type="EMBL" id="ATP55689.1"/>
    </source>
</evidence>
<comment type="cofactor">
    <cofactor evidence="2">
        <name>Ca(2+)</name>
        <dbReference type="ChEBI" id="CHEBI:29108"/>
    </cofactor>
</comment>
<evidence type="ECO:0000256" key="8">
    <source>
        <dbReference type="ARBA" id="ARBA00023295"/>
    </source>
</evidence>
<dbReference type="GO" id="GO:0030246">
    <property type="term" value="F:carbohydrate binding"/>
    <property type="evidence" value="ECO:0007669"/>
    <property type="project" value="InterPro"/>
</dbReference>